<evidence type="ECO:0000256" key="1">
    <source>
        <dbReference type="ARBA" id="ARBA00004389"/>
    </source>
</evidence>
<accession>A0AAV2FP11</accession>
<dbReference type="AlphaFoldDB" id="A0AAV2FP11"/>
<comment type="subcellular location">
    <subcellularLocation>
        <location evidence="1">Endoplasmic reticulum membrane</location>
        <topology evidence="1">Single-pass membrane protein</topology>
    </subcellularLocation>
</comment>
<protein>
    <recommendedName>
        <fullName evidence="13">Phosphatidylinositol-glycan biosynthesis class X protein</fullName>
    </recommendedName>
</protein>
<comment type="pathway">
    <text evidence="2">Glycolipid biosynthesis; glycosylphosphatidylinositol-anchor biosynthesis.</text>
</comment>
<keyword evidence="4" id="KW-0337">GPI-anchor biosynthesis</keyword>
<dbReference type="Proteomes" id="UP001497516">
    <property type="component" value="Chromosome 7"/>
</dbReference>
<evidence type="ECO:0008006" key="13">
    <source>
        <dbReference type="Google" id="ProtNLM"/>
    </source>
</evidence>
<reference evidence="11 12" key="1">
    <citation type="submission" date="2024-04" db="EMBL/GenBank/DDBJ databases">
        <authorList>
            <person name="Fracassetti M."/>
        </authorList>
    </citation>
    <scope>NUCLEOTIDE SEQUENCE [LARGE SCALE GENOMIC DNA]</scope>
</reference>
<evidence type="ECO:0000256" key="10">
    <source>
        <dbReference type="SAM" id="Phobius"/>
    </source>
</evidence>
<proteinExistence type="inferred from homology"/>
<evidence type="ECO:0000256" key="8">
    <source>
        <dbReference type="ARBA" id="ARBA00023136"/>
    </source>
</evidence>
<keyword evidence="6" id="KW-0256">Endoplasmic reticulum</keyword>
<dbReference type="PANTHER" id="PTHR28650">
    <property type="entry name" value="PHOSPHATIDYLINOSITOL-GLYCAN BIOSYNTHESIS CLASS X PROTEIN"/>
    <property type="match status" value="1"/>
</dbReference>
<comment type="similarity">
    <text evidence="3">Belongs to the PIGX family.</text>
</comment>
<keyword evidence="8 10" id="KW-0472">Membrane</keyword>
<organism evidence="11 12">
    <name type="scientific">Linum trigynum</name>
    <dbReference type="NCBI Taxonomy" id="586398"/>
    <lineage>
        <taxon>Eukaryota</taxon>
        <taxon>Viridiplantae</taxon>
        <taxon>Streptophyta</taxon>
        <taxon>Embryophyta</taxon>
        <taxon>Tracheophyta</taxon>
        <taxon>Spermatophyta</taxon>
        <taxon>Magnoliopsida</taxon>
        <taxon>eudicotyledons</taxon>
        <taxon>Gunneridae</taxon>
        <taxon>Pentapetalae</taxon>
        <taxon>rosids</taxon>
        <taxon>fabids</taxon>
        <taxon>Malpighiales</taxon>
        <taxon>Linaceae</taxon>
        <taxon>Linum</taxon>
    </lineage>
</organism>
<evidence type="ECO:0000256" key="7">
    <source>
        <dbReference type="ARBA" id="ARBA00022989"/>
    </source>
</evidence>
<evidence type="ECO:0000256" key="2">
    <source>
        <dbReference type="ARBA" id="ARBA00004687"/>
    </source>
</evidence>
<keyword evidence="5 10" id="KW-0812">Transmembrane</keyword>
<keyword evidence="12" id="KW-1185">Reference proteome</keyword>
<evidence type="ECO:0000313" key="12">
    <source>
        <dbReference type="Proteomes" id="UP001497516"/>
    </source>
</evidence>
<evidence type="ECO:0000256" key="9">
    <source>
        <dbReference type="ARBA" id="ARBA00023180"/>
    </source>
</evidence>
<gene>
    <name evidence="11" type="ORF">LTRI10_LOCUS39619</name>
</gene>
<dbReference type="SMART" id="SM00780">
    <property type="entry name" value="PIG-X"/>
    <property type="match status" value="1"/>
</dbReference>
<keyword evidence="9" id="KW-0325">Glycoprotein</keyword>
<evidence type="ECO:0000256" key="5">
    <source>
        <dbReference type="ARBA" id="ARBA00022692"/>
    </source>
</evidence>
<evidence type="ECO:0000256" key="6">
    <source>
        <dbReference type="ARBA" id="ARBA00022824"/>
    </source>
</evidence>
<feature type="transmembrane region" description="Helical" evidence="10">
    <location>
        <begin position="298"/>
        <end position="321"/>
    </location>
</feature>
<dbReference type="PANTHER" id="PTHR28650:SF1">
    <property type="entry name" value="PHOSPHATIDYLINOSITOL-GLYCAN BIOSYNTHESIS CLASS X PROTEIN"/>
    <property type="match status" value="1"/>
</dbReference>
<name>A0AAV2FP11_9ROSI</name>
<dbReference type="EMBL" id="OZ034820">
    <property type="protein sequence ID" value="CAL1399433.1"/>
    <property type="molecule type" value="Genomic_DNA"/>
</dbReference>
<dbReference type="InterPro" id="IPR040039">
    <property type="entry name" value="PIGX"/>
</dbReference>
<dbReference type="InterPro" id="IPR013233">
    <property type="entry name" value="PIG-X/PBN1"/>
</dbReference>
<sequence length="325" mass="35750">MIVFREISPAEDFYYPIGSLISIFRNDKDDALLVPMRIVGWISRRSEMGVLWSFFFCCCFPVVALSISGDCSSLEDCILKSYFSKHEVLSDSSFQDLLQDELSKFSCKLLPGDPNPQLTLSGLGRRLIGEGSHRHLSSTIQLQIPPQSFPLQSCKLVMIERLPSGVFADPFELDHLLHHGAYAAIGVFGDTNLELPSVSSNRSAVEIHMNFKHNTSSGAMSALGIRIDLPLHARYAALHESGYSEVAFGTPDLLVSCSMEGSSEKRSCLIVPSSDSNKLRTDVVVWKIPCGIMSHTNVVSVVTFATAFVSTLVIVLPSVLYSKPR</sequence>
<dbReference type="GO" id="GO:0005789">
    <property type="term" value="C:endoplasmic reticulum membrane"/>
    <property type="evidence" value="ECO:0007669"/>
    <property type="project" value="UniProtKB-SubCell"/>
</dbReference>
<evidence type="ECO:0000256" key="4">
    <source>
        <dbReference type="ARBA" id="ARBA00022502"/>
    </source>
</evidence>
<keyword evidence="7 10" id="KW-1133">Transmembrane helix</keyword>
<dbReference type="GO" id="GO:0006506">
    <property type="term" value="P:GPI anchor biosynthetic process"/>
    <property type="evidence" value="ECO:0007669"/>
    <property type="project" value="UniProtKB-KW"/>
</dbReference>
<dbReference type="Pfam" id="PF08320">
    <property type="entry name" value="PIG-X"/>
    <property type="match status" value="1"/>
</dbReference>
<evidence type="ECO:0000256" key="3">
    <source>
        <dbReference type="ARBA" id="ARBA00010345"/>
    </source>
</evidence>
<evidence type="ECO:0000313" key="11">
    <source>
        <dbReference type="EMBL" id="CAL1399433.1"/>
    </source>
</evidence>